<evidence type="ECO:0000313" key="3">
    <source>
        <dbReference type="Proteomes" id="UP000510686"/>
    </source>
</evidence>
<evidence type="ECO:0000313" key="2">
    <source>
        <dbReference type="EMBL" id="QLI73382.1"/>
    </source>
</evidence>
<dbReference type="AlphaFoldDB" id="A0A7D5YY57"/>
<protein>
    <submittedName>
        <fullName evidence="2">Uncharacterized protein</fullName>
    </submittedName>
</protein>
<dbReference type="Proteomes" id="UP000510686">
    <property type="component" value="Chromosome 6"/>
</dbReference>
<accession>A0A7D5YY57</accession>
<gene>
    <name evidence="2" type="ORF">G6M90_00g099520</name>
</gene>
<keyword evidence="1" id="KW-1133">Transmembrane helix</keyword>
<organism evidence="2 3">
    <name type="scientific">Metarhizium brunneum</name>
    <dbReference type="NCBI Taxonomy" id="500148"/>
    <lineage>
        <taxon>Eukaryota</taxon>
        <taxon>Fungi</taxon>
        <taxon>Dikarya</taxon>
        <taxon>Ascomycota</taxon>
        <taxon>Pezizomycotina</taxon>
        <taxon>Sordariomycetes</taxon>
        <taxon>Hypocreomycetidae</taxon>
        <taxon>Hypocreales</taxon>
        <taxon>Clavicipitaceae</taxon>
        <taxon>Metarhizium</taxon>
    </lineage>
</organism>
<dbReference type="GeneID" id="90968175"/>
<feature type="transmembrane region" description="Helical" evidence="1">
    <location>
        <begin position="62"/>
        <end position="88"/>
    </location>
</feature>
<dbReference type="EMBL" id="CP058937">
    <property type="protein sequence ID" value="QLI73382.1"/>
    <property type="molecule type" value="Genomic_DNA"/>
</dbReference>
<dbReference type="RefSeq" id="XP_065987655.1">
    <property type="nucleotide sequence ID" value="XM_066131562.1"/>
</dbReference>
<evidence type="ECO:0000256" key="1">
    <source>
        <dbReference type="SAM" id="Phobius"/>
    </source>
</evidence>
<keyword evidence="3" id="KW-1185">Reference proteome</keyword>
<dbReference type="KEGG" id="mbrn:90968175"/>
<keyword evidence="1" id="KW-0812">Transmembrane</keyword>
<dbReference type="OrthoDB" id="3520662at2759"/>
<name>A0A7D5YY57_9HYPO</name>
<proteinExistence type="predicted"/>
<sequence>MAPTAFTSANKAVARLKSVSRAMQLRMCLKPAEEKRVREALTLVTSQITENLDPKQKKYRDFLQHILDIIGLYGVVISAAGLGISVVLRIKDLVRLEMPSKLKESENDIRCTVLENITNKFSSEYLPRIKNKLTDRTPDNPQGTQSLEMQIIDHDTATGHNYPYAGDAYQLTWEEAETLVGSKRTVGQVYPVDTFMREKSPFMLVPVSEEMTRLLAVQRPRG</sequence>
<keyword evidence="1" id="KW-0472">Membrane</keyword>
<reference evidence="2 3" key="1">
    <citation type="submission" date="2020-07" db="EMBL/GenBank/DDBJ databases">
        <title>Telomere length de novo assembly of all 7 chromosomes of the fungus, Metarhizium brunneum, using a novel assembly pipeline.</title>
        <authorList>
            <person name="Saud z."/>
            <person name="Kortsinoglou A."/>
            <person name="Kouvelis V.N."/>
            <person name="Butt T.M."/>
        </authorList>
    </citation>
    <scope>NUCLEOTIDE SEQUENCE [LARGE SCALE GENOMIC DNA]</scope>
    <source>
        <strain evidence="2 3">4556</strain>
    </source>
</reference>